<dbReference type="RefSeq" id="WP_052880832.1">
    <property type="nucleotide sequence ID" value="NZ_CP010904.1"/>
</dbReference>
<dbReference type="Gene3D" id="3.90.79.10">
    <property type="entry name" value="Nucleoside Triphosphate Pyrophosphohydrolase"/>
    <property type="match status" value="1"/>
</dbReference>
<reference evidence="11" key="1">
    <citation type="submission" date="2015-02" db="EMBL/GenBank/DDBJ databases">
        <title>Description and complete genome sequence of the first cultured representative of the subdivision 5 of the Verrucomicrobia phylum.</title>
        <authorList>
            <person name="Spring S."/>
            <person name="Bunk B."/>
            <person name="Sproer C."/>
            <person name="Klenk H.-P."/>
        </authorList>
    </citation>
    <scope>NUCLEOTIDE SEQUENCE [LARGE SCALE GENOMIC DNA]</scope>
    <source>
        <strain evidence="11">L21-Fru-AB</strain>
    </source>
</reference>
<evidence type="ECO:0000256" key="4">
    <source>
        <dbReference type="ARBA" id="ARBA00016377"/>
    </source>
</evidence>
<feature type="domain" description="Nudix hydrolase" evidence="9">
    <location>
        <begin position="37"/>
        <end position="166"/>
    </location>
</feature>
<dbReference type="PROSITE" id="PS00893">
    <property type="entry name" value="NUDIX_BOX"/>
    <property type="match status" value="1"/>
</dbReference>
<dbReference type="Proteomes" id="UP000035268">
    <property type="component" value="Chromosome"/>
</dbReference>
<dbReference type="KEGG" id="vbl:L21SP4_00109"/>
<dbReference type="GO" id="GO:0019693">
    <property type="term" value="P:ribose phosphate metabolic process"/>
    <property type="evidence" value="ECO:0007669"/>
    <property type="project" value="TreeGrafter"/>
</dbReference>
<proteinExistence type="inferred from homology"/>
<sequence length="176" mass="19426">MNEQTRSLRTVYEGRILNLEVHDVELPGGRTAVREVVRHGPAAAVLTRVPDGRFLFVRQYRKAVEQIMLEIPAGNCEPGESPSAAVERELHEETGYRARTARRLGAMYPSCGYSSERIELFYAEAEREDGGAPDEDETIEPVLLTLDEVRAAVRKGGLTDAKSLAAWGIWITDGGA</sequence>
<organism evidence="10 11">
    <name type="scientific">Kiritimatiella glycovorans</name>
    <dbReference type="NCBI Taxonomy" id="1307763"/>
    <lineage>
        <taxon>Bacteria</taxon>
        <taxon>Pseudomonadati</taxon>
        <taxon>Kiritimatiellota</taxon>
        <taxon>Kiritimatiellia</taxon>
        <taxon>Kiritimatiellales</taxon>
        <taxon>Kiritimatiellaceae</taxon>
        <taxon>Kiritimatiella</taxon>
    </lineage>
</organism>
<evidence type="ECO:0000256" key="6">
    <source>
        <dbReference type="ARBA" id="ARBA00032162"/>
    </source>
</evidence>
<dbReference type="PROSITE" id="PS51462">
    <property type="entry name" value="NUDIX"/>
    <property type="match status" value="1"/>
</dbReference>
<comment type="catalytic activity">
    <reaction evidence="1">
        <text>GDP-alpha-D-mannose + H2O = alpha-D-mannose 1-phosphate + GMP + 2 H(+)</text>
        <dbReference type="Rhea" id="RHEA:27978"/>
        <dbReference type="ChEBI" id="CHEBI:15377"/>
        <dbReference type="ChEBI" id="CHEBI:15378"/>
        <dbReference type="ChEBI" id="CHEBI:57527"/>
        <dbReference type="ChEBI" id="CHEBI:58115"/>
        <dbReference type="ChEBI" id="CHEBI:58409"/>
    </reaction>
</comment>
<dbReference type="OrthoDB" id="9806150at2"/>
<gene>
    <name evidence="10" type="primary">nudF</name>
    <name evidence="10" type="ORF">L21SP4_00109</name>
</gene>
<dbReference type="InterPro" id="IPR020084">
    <property type="entry name" value="NUDIX_hydrolase_CS"/>
</dbReference>
<dbReference type="GO" id="GO:0016462">
    <property type="term" value="F:pyrophosphatase activity"/>
    <property type="evidence" value="ECO:0007669"/>
    <property type="project" value="UniProtKB-ARBA"/>
</dbReference>
<dbReference type="GO" id="GO:0006753">
    <property type="term" value="P:nucleoside phosphate metabolic process"/>
    <property type="evidence" value="ECO:0007669"/>
    <property type="project" value="TreeGrafter"/>
</dbReference>
<dbReference type="PANTHER" id="PTHR11839">
    <property type="entry name" value="UDP/ADP-SUGAR PYROPHOSPHATASE"/>
    <property type="match status" value="1"/>
</dbReference>
<dbReference type="STRING" id="1307763.L21SP4_00109"/>
<evidence type="ECO:0000256" key="5">
    <source>
        <dbReference type="ARBA" id="ARBA00022801"/>
    </source>
</evidence>
<evidence type="ECO:0000256" key="7">
    <source>
        <dbReference type="ARBA" id="ARBA00032272"/>
    </source>
</evidence>
<dbReference type="InterPro" id="IPR000086">
    <property type="entry name" value="NUDIX_hydrolase_dom"/>
</dbReference>
<name>A0A0G3EF50_9BACT</name>
<accession>A0A0G3EF50</accession>
<keyword evidence="11" id="KW-1185">Reference proteome</keyword>
<dbReference type="AlphaFoldDB" id="A0A0G3EF50"/>
<dbReference type="InterPro" id="IPR020476">
    <property type="entry name" value="Nudix_hydrolase"/>
</dbReference>
<evidence type="ECO:0000256" key="1">
    <source>
        <dbReference type="ARBA" id="ARBA00000847"/>
    </source>
</evidence>
<dbReference type="SUPFAM" id="SSF55811">
    <property type="entry name" value="Nudix"/>
    <property type="match status" value="1"/>
</dbReference>
<evidence type="ECO:0000313" key="10">
    <source>
        <dbReference type="EMBL" id="AKJ63395.1"/>
    </source>
</evidence>
<dbReference type="EMBL" id="CP010904">
    <property type="protein sequence ID" value="AKJ63395.1"/>
    <property type="molecule type" value="Genomic_DNA"/>
</dbReference>
<dbReference type="GO" id="GO:0005829">
    <property type="term" value="C:cytosol"/>
    <property type="evidence" value="ECO:0007669"/>
    <property type="project" value="TreeGrafter"/>
</dbReference>
<keyword evidence="5 8" id="KW-0378">Hydrolase</keyword>
<dbReference type="PANTHER" id="PTHR11839:SF18">
    <property type="entry name" value="NUDIX HYDROLASE DOMAIN-CONTAINING PROTEIN"/>
    <property type="match status" value="1"/>
</dbReference>
<dbReference type="PRINTS" id="PR00502">
    <property type="entry name" value="NUDIXFAMILY"/>
</dbReference>
<evidence type="ECO:0000256" key="3">
    <source>
        <dbReference type="ARBA" id="ARBA00007275"/>
    </source>
</evidence>
<evidence type="ECO:0000256" key="2">
    <source>
        <dbReference type="ARBA" id="ARBA00001946"/>
    </source>
</evidence>
<reference evidence="10 11" key="2">
    <citation type="journal article" date="2016" name="ISME J.">
        <title>Characterization of the first cultured representative of Verrucomicrobia subdivision 5 indicates the proposal of a novel phylum.</title>
        <authorList>
            <person name="Spring S."/>
            <person name="Bunk B."/>
            <person name="Sproer C."/>
            <person name="Schumann P."/>
            <person name="Rohde M."/>
            <person name="Tindall B.J."/>
            <person name="Klenk H.P."/>
        </authorList>
    </citation>
    <scope>NUCLEOTIDE SEQUENCE [LARGE SCALE GENOMIC DNA]</scope>
    <source>
        <strain evidence="10 11">L21-Fru-AB</strain>
    </source>
</reference>
<comment type="similarity">
    <text evidence="3">Belongs to the Nudix hydrolase family. NudK subfamily.</text>
</comment>
<evidence type="ECO:0000259" key="9">
    <source>
        <dbReference type="PROSITE" id="PS51462"/>
    </source>
</evidence>
<dbReference type="InterPro" id="IPR015797">
    <property type="entry name" value="NUDIX_hydrolase-like_dom_sf"/>
</dbReference>
<dbReference type="CDD" id="cd03424">
    <property type="entry name" value="NUDIX_ADPRase_Nudt5_UGPPase_Nudt14"/>
    <property type="match status" value="1"/>
</dbReference>
<evidence type="ECO:0000256" key="8">
    <source>
        <dbReference type="RuleBase" id="RU003476"/>
    </source>
</evidence>
<evidence type="ECO:0000313" key="11">
    <source>
        <dbReference type="Proteomes" id="UP000035268"/>
    </source>
</evidence>
<comment type="cofactor">
    <cofactor evidence="2">
        <name>Mg(2+)</name>
        <dbReference type="ChEBI" id="CHEBI:18420"/>
    </cofactor>
</comment>
<protein>
    <recommendedName>
        <fullName evidence="4">GDP-mannose pyrophosphatase</fullName>
    </recommendedName>
    <alternativeName>
        <fullName evidence="6">GDP-mannose hydrolase</fullName>
    </alternativeName>
    <alternativeName>
        <fullName evidence="7">GDPMK</fullName>
    </alternativeName>
</protein>
<dbReference type="Pfam" id="PF00293">
    <property type="entry name" value="NUDIX"/>
    <property type="match status" value="1"/>
</dbReference>